<accession>A0A449B2N6</accession>
<dbReference type="InterPro" id="IPR029063">
    <property type="entry name" value="SAM-dependent_MTases_sf"/>
</dbReference>
<dbReference type="REBASE" id="298186">
    <property type="entry name" value="M.Mci10181ORF656P"/>
</dbReference>
<dbReference type="PRINTS" id="PR00507">
    <property type="entry name" value="N12N6MTFRASE"/>
</dbReference>
<gene>
    <name evidence="1" type="ORF">NCTC10181_00656</name>
</gene>
<protein>
    <submittedName>
        <fullName evidence="1">Type I restriction-modification system methyltransferase subunit</fullName>
    </submittedName>
</protein>
<dbReference type="Gene3D" id="3.40.50.150">
    <property type="entry name" value="Vaccinia Virus protein VP39"/>
    <property type="match status" value="1"/>
</dbReference>
<evidence type="ECO:0000313" key="2">
    <source>
        <dbReference type="Proteomes" id="UP000290985"/>
    </source>
</evidence>
<dbReference type="GO" id="GO:0032259">
    <property type="term" value="P:methylation"/>
    <property type="evidence" value="ECO:0007669"/>
    <property type="project" value="UniProtKB-KW"/>
</dbReference>
<dbReference type="KEGG" id="mcit:NCTC10181_00656"/>
<keyword evidence="2" id="KW-1185">Reference proteome</keyword>
<keyword evidence="1" id="KW-0808">Transferase</keyword>
<sequence>MNNKKKEQFFTNPKISDLLVRKITEFFSNSIYQRTIIEPSAGSGNFINSLINYGIKAENILAYEIDKSFSKNKLLMIKDYLLEDIPYNENNFIIGNPPFGKNGSLALKFLNKGLSESPYVALILPMSFKKYSKHKHVLQGAQLLWEIDLPENSFLVRNSQYDVNCVFQLWSNPKVKSFLPNKRILQSPKLKVEDFITYTYNNTPKTLKFFNKDKYQWDLAIIRQGFYDYSKIITKESELSTNRQYIFIKIINPIALTILKQIDFNKLSQKNTIIPGFSKSDLITAYLHVKSNFKLKKKDTNLNFDQLR</sequence>
<dbReference type="GO" id="GO:0003676">
    <property type="term" value="F:nucleic acid binding"/>
    <property type="evidence" value="ECO:0007669"/>
    <property type="project" value="InterPro"/>
</dbReference>
<proteinExistence type="predicted"/>
<name>A0A449B2N6_9BACT</name>
<dbReference type="GO" id="GO:0008168">
    <property type="term" value="F:methyltransferase activity"/>
    <property type="evidence" value="ECO:0007669"/>
    <property type="project" value="UniProtKB-KW"/>
</dbReference>
<dbReference type="PROSITE" id="PS00092">
    <property type="entry name" value="N6_MTASE"/>
    <property type="match status" value="1"/>
</dbReference>
<dbReference type="EMBL" id="LR215036">
    <property type="protein sequence ID" value="VEU74794.1"/>
    <property type="molecule type" value="Genomic_DNA"/>
</dbReference>
<evidence type="ECO:0000313" key="1">
    <source>
        <dbReference type="EMBL" id="VEU74794.1"/>
    </source>
</evidence>
<dbReference type="InterPro" id="IPR002052">
    <property type="entry name" value="DNA_methylase_N6_adenine_CS"/>
</dbReference>
<dbReference type="Proteomes" id="UP000290985">
    <property type="component" value="Chromosome"/>
</dbReference>
<dbReference type="AlphaFoldDB" id="A0A449B2N6"/>
<reference evidence="1 2" key="1">
    <citation type="submission" date="2019-01" db="EMBL/GenBank/DDBJ databases">
        <authorList>
            <consortium name="Pathogen Informatics"/>
        </authorList>
    </citation>
    <scope>NUCLEOTIDE SEQUENCE [LARGE SCALE GENOMIC DNA]</scope>
    <source>
        <strain evidence="1 2">NCTC10181</strain>
    </source>
</reference>
<keyword evidence="1" id="KW-0489">Methyltransferase</keyword>
<dbReference type="SUPFAM" id="SSF53335">
    <property type="entry name" value="S-adenosyl-L-methionine-dependent methyltransferases"/>
    <property type="match status" value="1"/>
</dbReference>
<dbReference type="RefSeq" id="WP_197723785.1">
    <property type="nucleotide sequence ID" value="NZ_LR215036.1"/>
</dbReference>
<organism evidence="1 2">
    <name type="scientific">Mycoplasmopsis citelli</name>
    <dbReference type="NCBI Taxonomy" id="171281"/>
    <lineage>
        <taxon>Bacteria</taxon>
        <taxon>Bacillati</taxon>
        <taxon>Mycoplasmatota</taxon>
        <taxon>Mycoplasmoidales</taxon>
        <taxon>Metamycoplasmataceae</taxon>
        <taxon>Mycoplasmopsis</taxon>
    </lineage>
</organism>